<organism evidence="1 2">
    <name type="scientific">Sphaerosporella brunnea</name>
    <dbReference type="NCBI Taxonomy" id="1250544"/>
    <lineage>
        <taxon>Eukaryota</taxon>
        <taxon>Fungi</taxon>
        <taxon>Dikarya</taxon>
        <taxon>Ascomycota</taxon>
        <taxon>Pezizomycotina</taxon>
        <taxon>Pezizomycetes</taxon>
        <taxon>Pezizales</taxon>
        <taxon>Pyronemataceae</taxon>
        <taxon>Sphaerosporella</taxon>
    </lineage>
</organism>
<reference evidence="1 2" key="1">
    <citation type="submission" date="2019-09" db="EMBL/GenBank/DDBJ databases">
        <title>Draft genome of the ectomycorrhizal ascomycete Sphaerosporella brunnea.</title>
        <authorList>
            <consortium name="DOE Joint Genome Institute"/>
            <person name="Benucci G.M."/>
            <person name="Marozzi G."/>
            <person name="Antonielli L."/>
            <person name="Sanchez S."/>
            <person name="Marco P."/>
            <person name="Wang X."/>
            <person name="Falini L.B."/>
            <person name="Barry K."/>
            <person name="Haridas S."/>
            <person name="Lipzen A."/>
            <person name="Labutti K."/>
            <person name="Grigoriev I.V."/>
            <person name="Murat C."/>
            <person name="Martin F."/>
            <person name="Albertini E."/>
            <person name="Donnini D."/>
            <person name="Bonito G."/>
        </authorList>
    </citation>
    <scope>NUCLEOTIDE SEQUENCE [LARGE SCALE GENOMIC DNA]</scope>
    <source>
        <strain evidence="1 2">Sb_GMNB300</strain>
    </source>
</reference>
<comment type="caution">
    <text evidence="1">The sequence shown here is derived from an EMBL/GenBank/DDBJ whole genome shotgun (WGS) entry which is preliminary data.</text>
</comment>
<proteinExistence type="predicted"/>
<gene>
    <name evidence="1" type="ORF">FN846DRAFT_908554</name>
</gene>
<dbReference type="SUPFAM" id="SSF52540">
    <property type="entry name" value="P-loop containing nucleoside triphosphate hydrolases"/>
    <property type="match status" value="1"/>
</dbReference>
<dbReference type="InterPro" id="IPR027417">
    <property type="entry name" value="P-loop_NTPase"/>
</dbReference>
<evidence type="ECO:0008006" key="3">
    <source>
        <dbReference type="Google" id="ProtNLM"/>
    </source>
</evidence>
<evidence type="ECO:0000313" key="1">
    <source>
        <dbReference type="EMBL" id="KAA8902470.1"/>
    </source>
</evidence>
<name>A0A5J5ESG1_9PEZI</name>
<dbReference type="InParanoid" id="A0A5J5ESG1"/>
<dbReference type="OrthoDB" id="2364732at2759"/>
<sequence>MPLTVGPWGVSPLPDAWAPRAALVSGLWDLIRFQRIVQIRGTPASGKTTLRRLLESHIATTDPEYQVFVTQGWNKDTLTEHFGNAHGYLETITGLSVQELLASEKKVVLLFDEAQDSYWDLQLWVEFLKTVDQSVGPYIALFCSFGSAGPEPAGSMTPTTTQTPLSFGEGQVVGLAPSGFGQAAELGLLLDFEEAMDVIKRRLTSYPAPVNFDPALCHFLISFTHGHYFAQYLRRYRDISYDMVREYLADPRVLALALSGSKFARGLLRNDLADPYYHCIFKTMVLDGHLSAGMYGRLVAANRDSGWTTQKLEEHVQMLHRQGFIYSHYRRDTQRPWEGERVWVLPSECHAWYYSVQMAPSVPAVPTITSLKDLLISALHDFNPAQLRSSSCRLGPAGVYSPKEATYHFELYRALHKMLGGSLYSIPEYGKHTNASIDIMIPHYGWGMELLLEGRKIAEHIRRFDAGGAYGEWMATGDMKDYVIVNFRANRPRKVKIGAEFQKFYNVCFDENFTKVIVFHAGNVDVPEAEFMLP</sequence>
<dbReference type="EMBL" id="VXIS01000132">
    <property type="protein sequence ID" value="KAA8902470.1"/>
    <property type="molecule type" value="Genomic_DNA"/>
</dbReference>
<protein>
    <recommendedName>
        <fullName evidence="3">AAA domain-containing protein</fullName>
    </recommendedName>
</protein>
<dbReference type="AlphaFoldDB" id="A0A5J5ESG1"/>
<dbReference type="Proteomes" id="UP000326924">
    <property type="component" value="Unassembled WGS sequence"/>
</dbReference>
<evidence type="ECO:0000313" key="2">
    <source>
        <dbReference type="Proteomes" id="UP000326924"/>
    </source>
</evidence>
<accession>A0A5J5ESG1</accession>
<keyword evidence="2" id="KW-1185">Reference proteome</keyword>